<comment type="caution">
    <text evidence="1">The sequence shown here is derived from an EMBL/GenBank/DDBJ whole genome shotgun (WGS) entry which is preliminary data.</text>
</comment>
<dbReference type="Proteomes" id="UP000831701">
    <property type="component" value="Chromosome 19"/>
</dbReference>
<accession>A0ACB8VQG4</accession>
<keyword evidence="2" id="KW-1185">Reference proteome</keyword>
<name>A0ACB8VQG4_9TELE</name>
<organism evidence="1 2">
    <name type="scientific">Scortum barcoo</name>
    <name type="common">barcoo grunter</name>
    <dbReference type="NCBI Taxonomy" id="214431"/>
    <lineage>
        <taxon>Eukaryota</taxon>
        <taxon>Metazoa</taxon>
        <taxon>Chordata</taxon>
        <taxon>Craniata</taxon>
        <taxon>Vertebrata</taxon>
        <taxon>Euteleostomi</taxon>
        <taxon>Actinopterygii</taxon>
        <taxon>Neopterygii</taxon>
        <taxon>Teleostei</taxon>
        <taxon>Neoteleostei</taxon>
        <taxon>Acanthomorphata</taxon>
        <taxon>Eupercaria</taxon>
        <taxon>Centrarchiformes</taxon>
        <taxon>Terapontoidei</taxon>
        <taxon>Terapontidae</taxon>
        <taxon>Scortum</taxon>
    </lineage>
</organism>
<gene>
    <name evidence="1" type="ORF">L3Q82_016120</name>
</gene>
<sequence length="249" mass="25256">MCQDDQTTDATGAPDPAADATAATDAPGSAADSDGTAAPPGHSAPTGSVMTKSNPSAAPSGTVIPATTVPIVINPDSQDEDSVATAAAPPDVRHDVTVIQKTFPDVSNVLANVKCVKEEDIQEGTAVKAEVGTDNCLDVKKAETPSSSSGSSVFVGTLVSGLLAALTITIGYFKCQRRSDSKGVRLAEEAYPVDQENQGNTLVSVAPLNPPPETPEKPSVNGESPEAAKTQPPPPTNGHSTAKTADTEL</sequence>
<evidence type="ECO:0000313" key="2">
    <source>
        <dbReference type="Proteomes" id="UP000831701"/>
    </source>
</evidence>
<evidence type="ECO:0000313" key="1">
    <source>
        <dbReference type="EMBL" id="KAI3357715.1"/>
    </source>
</evidence>
<dbReference type="EMBL" id="CM041549">
    <property type="protein sequence ID" value="KAI3357715.1"/>
    <property type="molecule type" value="Genomic_DNA"/>
</dbReference>
<proteinExistence type="predicted"/>
<reference evidence="1" key="1">
    <citation type="submission" date="2022-04" db="EMBL/GenBank/DDBJ databases">
        <title>Jade perch genome.</title>
        <authorList>
            <person name="Chao B."/>
        </authorList>
    </citation>
    <scope>NUCLEOTIDE SEQUENCE</scope>
    <source>
        <strain evidence="1">CB-2022</strain>
    </source>
</reference>
<protein>
    <submittedName>
        <fullName evidence="1">Uncharacterized protein</fullName>
    </submittedName>
</protein>